<dbReference type="SUPFAM" id="SSF48452">
    <property type="entry name" value="TPR-like"/>
    <property type="match status" value="1"/>
</dbReference>
<evidence type="ECO:0000256" key="4">
    <source>
        <dbReference type="ARBA" id="ARBA00023136"/>
    </source>
</evidence>
<dbReference type="OrthoDB" id="1454576at2"/>
<keyword evidence="4 5" id="KW-0472">Membrane</keyword>
<dbReference type="EMBL" id="BAJS01000009">
    <property type="protein sequence ID" value="GAK36679.1"/>
    <property type="molecule type" value="Genomic_DNA"/>
</dbReference>
<feature type="transmembrane region" description="Helical" evidence="5">
    <location>
        <begin position="368"/>
        <end position="385"/>
    </location>
</feature>
<dbReference type="RefSeq" id="WP_024996534.1">
    <property type="nucleotide sequence ID" value="NZ_ATZI01000009.1"/>
</dbReference>
<feature type="transmembrane region" description="Helical" evidence="5">
    <location>
        <begin position="205"/>
        <end position="226"/>
    </location>
</feature>
<dbReference type="InterPro" id="IPR007016">
    <property type="entry name" value="O-antigen_ligase-rel_domated"/>
</dbReference>
<evidence type="ECO:0000256" key="3">
    <source>
        <dbReference type="ARBA" id="ARBA00022989"/>
    </source>
</evidence>
<evidence type="ECO:0000313" key="7">
    <source>
        <dbReference type="EMBL" id="GAK36679.1"/>
    </source>
</evidence>
<feature type="transmembrane region" description="Helical" evidence="5">
    <location>
        <begin position="346"/>
        <end position="363"/>
    </location>
</feature>
<feature type="transmembrane region" description="Helical" evidence="5">
    <location>
        <begin position="72"/>
        <end position="92"/>
    </location>
</feature>
<evidence type="ECO:0000256" key="5">
    <source>
        <dbReference type="SAM" id="Phobius"/>
    </source>
</evidence>
<dbReference type="Pfam" id="PF04932">
    <property type="entry name" value="Wzy_C"/>
    <property type="match status" value="1"/>
</dbReference>
<accession>A0A069D8Z7</accession>
<evidence type="ECO:0000256" key="2">
    <source>
        <dbReference type="ARBA" id="ARBA00022692"/>
    </source>
</evidence>
<comment type="caution">
    <text evidence="7">The sequence shown here is derived from an EMBL/GenBank/DDBJ whole genome shotgun (WGS) entry which is preliminary data.</text>
</comment>
<dbReference type="InterPro" id="IPR051533">
    <property type="entry name" value="WaaL-like"/>
</dbReference>
<dbReference type="PANTHER" id="PTHR37422">
    <property type="entry name" value="TEICHURONIC ACID BIOSYNTHESIS PROTEIN TUAE"/>
    <property type="match status" value="1"/>
</dbReference>
<dbReference type="AlphaFoldDB" id="A0A069D8Z7"/>
<feature type="domain" description="O-antigen ligase-related" evidence="6">
    <location>
        <begin position="155"/>
        <end position="308"/>
    </location>
</feature>
<dbReference type="STRING" id="1121097.GCA_000428125_02224"/>
<feature type="transmembrane region" description="Helical" evidence="5">
    <location>
        <begin position="325"/>
        <end position="340"/>
    </location>
</feature>
<comment type="subcellular location">
    <subcellularLocation>
        <location evidence="1">Membrane</location>
        <topology evidence="1">Multi-pass membrane protein</topology>
    </subcellularLocation>
</comment>
<organism evidence="7 8">
    <name type="scientific">Bacteroides graminisolvens DSM 19988 = JCM 15093</name>
    <dbReference type="NCBI Taxonomy" id="1121097"/>
    <lineage>
        <taxon>Bacteria</taxon>
        <taxon>Pseudomonadati</taxon>
        <taxon>Bacteroidota</taxon>
        <taxon>Bacteroidia</taxon>
        <taxon>Bacteroidales</taxon>
        <taxon>Bacteroidaceae</taxon>
        <taxon>Bacteroides</taxon>
    </lineage>
</organism>
<dbReference type="eggNOG" id="COG3307">
    <property type="taxonomic scope" value="Bacteria"/>
</dbReference>
<feature type="transmembrane region" description="Helical" evidence="5">
    <location>
        <begin position="41"/>
        <end position="60"/>
    </location>
</feature>
<dbReference type="Proteomes" id="UP000027601">
    <property type="component" value="Unassembled WGS sequence"/>
</dbReference>
<evidence type="ECO:0000259" key="6">
    <source>
        <dbReference type="Pfam" id="PF04932"/>
    </source>
</evidence>
<gene>
    <name evidence="7" type="ORF">JCM15093_1863</name>
</gene>
<feature type="transmembrane region" description="Helical" evidence="5">
    <location>
        <begin position="172"/>
        <end position="193"/>
    </location>
</feature>
<reference evidence="7 8" key="1">
    <citation type="journal article" date="2015" name="Microbes Environ.">
        <title>Distribution and evolution of nitrogen fixation genes in the phylum bacteroidetes.</title>
        <authorList>
            <person name="Inoue J."/>
            <person name="Oshima K."/>
            <person name="Suda W."/>
            <person name="Sakamoto M."/>
            <person name="Iino T."/>
            <person name="Noda S."/>
            <person name="Hongoh Y."/>
            <person name="Hattori M."/>
            <person name="Ohkuma M."/>
        </authorList>
    </citation>
    <scope>NUCLEOTIDE SEQUENCE [LARGE SCALE GENOMIC DNA]</scope>
    <source>
        <strain evidence="7 8">JCM 15093</strain>
    </source>
</reference>
<dbReference type="GO" id="GO:0016020">
    <property type="term" value="C:membrane"/>
    <property type="evidence" value="ECO:0007669"/>
    <property type="project" value="UniProtKB-SubCell"/>
</dbReference>
<dbReference type="Gene3D" id="1.25.40.10">
    <property type="entry name" value="Tetratricopeptide repeat domain"/>
    <property type="match status" value="1"/>
</dbReference>
<feature type="transmembrane region" description="Helical" evidence="5">
    <location>
        <begin position="300"/>
        <end position="318"/>
    </location>
</feature>
<evidence type="ECO:0000313" key="8">
    <source>
        <dbReference type="Proteomes" id="UP000027601"/>
    </source>
</evidence>
<dbReference type="InterPro" id="IPR011990">
    <property type="entry name" value="TPR-like_helical_dom_sf"/>
</dbReference>
<keyword evidence="3 5" id="KW-1133">Transmembrane helix</keyword>
<feature type="transmembrane region" description="Helical" evidence="5">
    <location>
        <begin position="118"/>
        <end position="136"/>
    </location>
</feature>
<name>A0A069D8Z7_9BACE</name>
<keyword evidence="8" id="KW-1185">Reference proteome</keyword>
<protein>
    <recommendedName>
        <fullName evidence="6">O-antigen ligase-related domain-containing protein</fullName>
    </recommendedName>
</protein>
<feature type="transmembrane region" description="Helical" evidence="5">
    <location>
        <begin position="7"/>
        <end position="29"/>
    </location>
</feature>
<proteinExistence type="predicted"/>
<feature type="transmembrane region" description="Helical" evidence="5">
    <location>
        <begin position="148"/>
        <end position="166"/>
    </location>
</feature>
<dbReference type="PANTHER" id="PTHR37422:SF13">
    <property type="entry name" value="LIPOPOLYSACCHARIDE BIOSYNTHESIS PROTEIN PA4999-RELATED"/>
    <property type="match status" value="1"/>
</dbReference>
<keyword evidence="2 5" id="KW-0812">Transmembrane</keyword>
<sequence>MLQFKKYFSHVLTLLGIIPVIGVVCLSTPELPVGEFAGQWLWLGKAFVFFAVCILFAFTVCPKQPTLELLSFSRMVVWTLIMLGGMQAVWGLRQIYGLSYSNHSLFAVTGSFFNPGPYSGYLAMVFPICLNEWLALKAKKNKTWTEEAGCYIALAAMLLIICVLPSGMSRSAWLAAAISGLWIYGMHRNWGAMLNNFWINDKRRVLWIASISFVVLFLLLSAAFYLKKDSANGRLFMWKISLLAIADKPLLGHGRGSFSATYGAFQEAYFSGGDFSLQEELVAGSPEYAFNEYLQIVVEWGIPMLLCIVLALAFYLWFGVKNGQLSACGGVISLMVFSFSSYPLQYPAFVISLLFLLMACLIANSRKWILLVFAIVMGGLGSSLWCNDKSEACREWANARIFYLSGNLKEAQKDYERLYPLLRNRATFLFEYGHCLHKQKRYEASNVILKEAATYSCDPMILNIIGKNYQQMGEYVEAEKFLIRSTHLLPGRIYPYYLLAKLYAEPEFYHSDKLRQSVEIVLTKEPKVQSTAVKQMREEARKLLGNH</sequence>
<evidence type="ECO:0000256" key="1">
    <source>
        <dbReference type="ARBA" id="ARBA00004141"/>
    </source>
</evidence>